<dbReference type="CDD" id="cd00104">
    <property type="entry name" value="KAZAL_FS"/>
    <property type="match status" value="1"/>
</dbReference>
<keyword evidence="1" id="KW-0732">Signal</keyword>
<dbReference type="Gene3D" id="3.30.60.30">
    <property type="match status" value="1"/>
</dbReference>
<evidence type="ECO:0000313" key="4">
    <source>
        <dbReference type="Proteomes" id="UP001153321"/>
    </source>
</evidence>
<accession>A0A9P0IG30</accession>
<dbReference type="AlphaFoldDB" id="A0A9P0IG30"/>
<dbReference type="Proteomes" id="UP001153321">
    <property type="component" value="Chromosome 7"/>
</dbReference>
<dbReference type="InterPro" id="IPR002350">
    <property type="entry name" value="Kazal_dom"/>
</dbReference>
<dbReference type="InterPro" id="IPR036058">
    <property type="entry name" value="Kazal_dom_sf"/>
</dbReference>
<proteinExistence type="predicted"/>
<protein>
    <recommendedName>
        <fullName evidence="2">Kazal-like domain-containing protein</fullName>
    </recommendedName>
</protein>
<organism evidence="3 4">
    <name type="scientific">Spodoptera littoralis</name>
    <name type="common">Egyptian cotton leafworm</name>
    <dbReference type="NCBI Taxonomy" id="7109"/>
    <lineage>
        <taxon>Eukaryota</taxon>
        <taxon>Metazoa</taxon>
        <taxon>Ecdysozoa</taxon>
        <taxon>Arthropoda</taxon>
        <taxon>Hexapoda</taxon>
        <taxon>Insecta</taxon>
        <taxon>Pterygota</taxon>
        <taxon>Neoptera</taxon>
        <taxon>Endopterygota</taxon>
        <taxon>Lepidoptera</taxon>
        <taxon>Glossata</taxon>
        <taxon>Ditrysia</taxon>
        <taxon>Noctuoidea</taxon>
        <taxon>Noctuidae</taxon>
        <taxon>Amphipyrinae</taxon>
        <taxon>Spodoptera</taxon>
    </lineage>
</organism>
<evidence type="ECO:0000256" key="1">
    <source>
        <dbReference type="SAM" id="SignalP"/>
    </source>
</evidence>
<name>A0A9P0IG30_SPOLI</name>
<feature type="domain" description="Kazal-like" evidence="2">
    <location>
        <begin position="25"/>
        <end position="64"/>
    </location>
</feature>
<evidence type="ECO:0000259" key="2">
    <source>
        <dbReference type="PROSITE" id="PS51465"/>
    </source>
</evidence>
<dbReference type="SUPFAM" id="SSF100895">
    <property type="entry name" value="Kazal-type serine protease inhibitors"/>
    <property type="match status" value="1"/>
</dbReference>
<gene>
    <name evidence="3" type="ORF">SPLIT_LOCUS11569</name>
</gene>
<dbReference type="Pfam" id="PF07648">
    <property type="entry name" value="Kazal_2"/>
    <property type="match status" value="1"/>
</dbReference>
<dbReference type="PROSITE" id="PS51465">
    <property type="entry name" value="KAZAL_2"/>
    <property type="match status" value="1"/>
</dbReference>
<dbReference type="EMBL" id="LR824538">
    <property type="protein sequence ID" value="CAH1646217.1"/>
    <property type="molecule type" value="Genomic_DNA"/>
</dbReference>
<feature type="signal peptide" evidence="1">
    <location>
        <begin position="1"/>
        <end position="17"/>
    </location>
</feature>
<sequence length="118" mass="12862">MIIIVASILLIMQVTWVSNNQTSCDEKGPLCGNDGNTYGNLCELIWARINDPDLQILHDGTCTGQGVAGDASQNEVKLVMALKSKTPTKHDHKKIKDLMPPGWPPIGLLPSNVEKIKD</sequence>
<reference evidence="3" key="1">
    <citation type="submission" date="2022-02" db="EMBL/GenBank/DDBJ databases">
        <authorList>
            <person name="King R."/>
        </authorList>
    </citation>
    <scope>NUCLEOTIDE SEQUENCE</scope>
</reference>
<keyword evidence="4" id="KW-1185">Reference proteome</keyword>
<dbReference type="SMART" id="SM00280">
    <property type="entry name" value="KAZAL"/>
    <property type="match status" value="1"/>
</dbReference>
<evidence type="ECO:0000313" key="3">
    <source>
        <dbReference type="EMBL" id="CAH1646217.1"/>
    </source>
</evidence>
<feature type="chain" id="PRO_5040251854" description="Kazal-like domain-containing protein" evidence="1">
    <location>
        <begin position="18"/>
        <end position="118"/>
    </location>
</feature>